<protein>
    <submittedName>
        <fullName evidence="1">Uncharacterized protein</fullName>
    </submittedName>
</protein>
<dbReference type="EMBL" id="CABFOC020000042">
    <property type="protein sequence ID" value="CAH0051681.1"/>
    <property type="molecule type" value="Genomic_DNA"/>
</dbReference>
<accession>A0A9P0EH14</accession>
<dbReference type="OrthoDB" id="10388497at2759"/>
<name>A0A9P0EH14_9HYPO</name>
<dbReference type="AlphaFoldDB" id="A0A9P0EH14"/>
<organism evidence="1 2">
    <name type="scientific">Clonostachys solani</name>
    <dbReference type="NCBI Taxonomy" id="160281"/>
    <lineage>
        <taxon>Eukaryota</taxon>
        <taxon>Fungi</taxon>
        <taxon>Dikarya</taxon>
        <taxon>Ascomycota</taxon>
        <taxon>Pezizomycotina</taxon>
        <taxon>Sordariomycetes</taxon>
        <taxon>Hypocreomycetidae</taxon>
        <taxon>Hypocreales</taxon>
        <taxon>Bionectriaceae</taxon>
        <taxon>Clonostachys</taxon>
    </lineage>
</organism>
<keyword evidence="2" id="KW-1185">Reference proteome</keyword>
<reference evidence="1" key="1">
    <citation type="submission" date="2021-10" db="EMBL/GenBank/DDBJ databases">
        <authorList>
            <person name="Piombo E."/>
        </authorList>
    </citation>
    <scope>NUCLEOTIDE SEQUENCE</scope>
</reference>
<evidence type="ECO:0000313" key="1">
    <source>
        <dbReference type="EMBL" id="CAH0051681.1"/>
    </source>
</evidence>
<evidence type="ECO:0000313" key="2">
    <source>
        <dbReference type="Proteomes" id="UP000775872"/>
    </source>
</evidence>
<gene>
    <name evidence="1" type="ORF">CSOL1703_00014331</name>
</gene>
<dbReference type="Proteomes" id="UP000775872">
    <property type="component" value="Unassembled WGS sequence"/>
</dbReference>
<sequence length="99" mass="10553">MVPQGPTMPLPKNAAIFAAKVRHSEHDGRRAEAQDVMAGIRVSINYYITLPQEHGDSTWGAPGSPEKASVQGFGSVVTEQDGVEGHDLGSFCETKAAFL</sequence>
<comment type="caution">
    <text evidence="1">The sequence shown here is derived from an EMBL/GenBank/DDBJ whole genome shotgun (WGS) entry which is preliminary data.</text>
</comment>
<proteinExistence type="predicted"/>